<dbReference type="SUPFAM" id="SSF56601">
    <property type="entry name" value="beta-lactamase/transpeptidase-like"/>
    <property type="match status" value="1"/>
</dbReference>
<protein>
    <submittedName>
        <fullName evidence="3">Serine hydrolase</fullName>
    </submittedName>
</protein>
<accession>A0ABS5RU05</accession>
<dbReference type="Proteomes" id="UP001297272">
    <property type="component" value="Unassembled WGS sequence"/>
</dbReference>
<proteinExistence type="predicted"/>
<dbReference type="InterPro" id="IPR050789">
    <property type="entry name" value="Diverse_Enzym_Activities"/>
</dbReference>
<dbReference type="PROSITE" id="PS51318">
    <property type="entry name" value="TAT"/>
    <property type="match status" value="1"/>
</dbReference>
<dbReference type="InterPro" id="IPR001466">
    <property type="entry name" value="Beta-lactam-related"/>
</dbReference>
<sequence>MNSAHTFSPLSRRSFLAAAGSAALTPLLSRSAFAQDPSWQSAILERANSFDAMRSLIVTRAGEPLIEEVLRGGPLTQGVNIKSASKTIMSVLVGIAIDKKVLEGPDQTIVPLLGNAVPSDPDPRLREVTVGNLLSMQAGLERTSGPNYGRWVQSRNWVRYALEQPFVDEPGGRMLYSTGNTHLLSAILTRVTGRSTLALAREWLAEPLDITIPSWSKDPQGIYFGGNQMVLSPRALLAFGEMIRNGGKVGDTQVVSQEWIDLSWQPRTASPWTGHQYGYGWFLREVNGQPVRYAWGYGGQMLFVAPQADLVTVMISDPNAPSGRNGYVQQLHGLFDEILAAAQKAA</sequence>
<keyword evidence="3" id="KW-0378">Hydrolase</keyword>
<keyword evidence="4" id="KW-1185">Reference proteome</keyword>
<dbReference type="GO" id="GO:0016787">
    <property type="term" value="F:hydrolase activity"/>
    <property type="evidence" value="ECO:0007669"/>
    <property type="project" value="UniProtKB-KW"/>
</dbReference>
<dbReference type="PANTHER" id="PTHR43283">
    <property type="entry name" value="BETA-LACTAMASE-RELATED"/>
    <property type="match status" value="1"/>
</dbReference>
<feature type="signal peptide" evidence="1">
    <location>
        <begin position="1"/>
        <end position="34"/>
    </location>
</feature>
<organism evidence="3 4">
    <name type="scientific">Tianweitania aestuarii</name>
    <dbReference type="NCBI Taxonomy" id="2814886"/>
    <lineage>
        <taxon>Bacteria</taxon>
        <taxon>Pseudomonadati</taxon>
        <taxon>Pseudomonadota</taxon>
        <taxon>Alphaproteobacteria</taxon>
        <taxon>Hyphomicrobiales</taxon>
        <taxon>Phyllobacteriaceae</taxon>
        <taxon>Tianweitania</taxon>
    </lineage>
</organism>
<dbReference type="EMBL" id="JAFMNX010000001">
    <property type="protein sequence ID" value="MBS9719807.1"/>
    <property type="molecule type" value="Genomic_DNA"/>
</dbReference>
<dbReference type="InterPro" id="IPR012338">
    <property type="entry name" value="Beta-lactam/transpept-like"/>
</dbReference>
<evidence type="ECO:0000259" key="2">
    <source>
        <dbReference type="Pfam" id="PF00144"/>
    </source>
</evidence>
<dbReference type="InterPro" id="IPR006311">
    <property type="entry name" value="TAT_signal"/>
</dbReference>
<reference evidence="3 4" key="1">
    <citation type="submission" date="2021-03" db="EMBL/GenBank/DDBJ databases">
        <title>Tianweitania aestuarii sp. nov., isolated from a tidal flat.</title>
        <authorList>
            <person name="Park S."/>
            <person name="Yoon J.-H."/>
        </authorList>
    </citation>
    <scope>NUCLEOTIDE SEQUENCE [LARGE SCALE GENOMIC DNA]</scope>
    <source>
        <strain evidence="3 4">BSSL-BM11</strain>
    </source>
</reference>
<dbReference type="Gene3D" id="3.40.710.10">
    <property type="entry name" value="DD-peptidase/beta-lactamase superfamily"/>
    <property type="match status" value="1"/>
</dbReference>
<keyword evidence="1" id="KW-0732">Signal</keyword>
<feature type="chain" id="PRO_5047016062" evidence="1">
    <location>
        <begin position="35"/>
        <end position="346"/>
    </location>
</feature>
<gene>
    <name evidence="3" type="ORF">JYU29_03790</name>
</gene>
<feature type="domain" description="Beta-lactamase-related" evidence="2">
    <location>
        <begin position="80"/>
        <end position="320"/>
    </location>
</feature>
<evidence type="ECO:0000313" key="3">
    <source>
        <dbReference type="EMBL" id="MBS9719807.1"/>
    </source>
</evidence>
<dbReference type="RefSeq" id="WP_213983409.1">
    <property type="nucleotide sequence ID" value="NZ_JAFMNX010000001.1"/>
</dbReference>
<dbReference type="PANTHER" id="PTHR43283:SF7">
    <property type="entry name" value="BETA-LACTAMASE-RELATED DOMAIN-CONTAINING PROTEIN"/>
    <property type="match status" value="1"/>
</dbReference>
<dbReference type="Pfam" id="PF00144">
    <property type="entry name" value="Beta-lactamase"/>
    <property type="match status" value="1"/>
</dbReference>
<name>A0ABS5RU05_9HYPH</name>
<evidence type="ECO:0000313" key="4">
    <source>
        <dbReference type="Proteomes" id="UP001297272"/>
    </source>
</evidence>
<evidence type="ECO:0000256" key="1">
    <source>
        <dbReference type="SAM" id="SignalP"/>
    </source>
</evidence>
<comment type="caution">
    <text evidence="3">The sequence shown here is derived from an EMBL/GenBank/DDBJ whole genome shotgun (WGS) entry which is preliminary data.</text>
</comment>